<name>A0A250KTG0_9GAMM</name>
<dbReference type="AlphaFoldDB" id="A0A250KTG0"/>
<dbReference type="Proteomes" id="UP000266313">
    <property type="component" value="Chromosome"/>
</dbReference>
<accession>A0A250KTG0</accession>
<dbReference type="KEGG" id="mmai:sS8_2992"/>
<sequence>MSGRIRKRFGHNGRSSSIGVVAEQRFYAPGEDYGAKLQDLIAEAPGLRRILNDAVFDDKINTLVAILRT</sequence>
<proteinExistence type="predicted"/>
<evidence type="ECO:0000313" key="1">
    <source>
        <dbReference type="EMBL" id="BBA34935.1"/>
    </source>
</evidence>
<dbReference type="RefSeq" id="WP_232020317.1">
    <property type="nucleotide sequence ID" value="NZ_AP017928.1"/>
</dbReference>
<organism evidence="1 2">
    <name type="scientific">Methylocaldum marinum</name>
    <dbReference type="NCBI Taxonomy" id="1432792"/>
    <lineage>
        <taxon>Bacteria</taxon>
        <taxon>Pseudomonadati</taxon>
        <taxon>Pseudomonadota</taxon>
        <taxon>Gammaproteobacteria</taxon>
        <taxon>Methylococcales</taxon>
        <taxon>Methylococcaceae</taxon>
        <taxon>Methylocaldum</taxon>
    </lineage>
</organism>
<evidence type="ECO:0000313" key="2">
    <source>
        <dbReference type="Proteomes" id="UP000266313"/>
    </source>
</evidence>
<keyword evidence="2" id="KW-1185">Reference proteome</keyword>
<gene>
    <name evidence="1" type="ORF">sS8_2992</name>
</gene>
<dbReference type="EMBL" id="AP017928">
    <property type="protein sequence ID" value="BBA34935.1"/>
    <property type="molecule type" value="Genomic_DNA"/>
</dbReference>
<protein>
    <submittedName>
        <fullName evidence="1">Flavin-dependent dehydrogenase</fullName>
    </submittedName>
</protein>
<reference evidence="1 2" key="1">
    <citation type="submission" date="2016-12" db="EMBL/GenBank/DDBJ databases">
        <title>Genome sequencing of Methylocaldum marinum.</title>
        <authorList>
            <person name="Takeuchi M."/>
            <person name="Kamagata Y."/>
            <person name="Hiraoka S."/>
            <person name="Oshima K."/>
            <person name="Hattori M."/>
            <person name="Iwasaki W."/>
        </authorList>
    </citation>
    <scope>NUCLEOTIDE SEQUENCE [LARGE SCALE GENOMIC DNA]</scope>
    <source>
        <strain evidence="1 2">S8</strain>
    </source>
</reference>